<keyword evidence="1" id="KW-0539">Nucleus</keyword>
<gene>
    <name evidence="3" type="ORF">Cgig2_015792</name>
</gene>
<organism evidence="3 4">
    <name type="scientific">Carnegiea gigantea</name>
    <dbReference type="NCBI Taxonomy" id="171969"/>
    <lineage>
        <taxon>Eukaryota</taxon>
        <taxon>Viridiplantae</taxon>
        <taxon>Streptophyta</taxon>
        <taxon>Embryophyta</taxon>
        <taxon>Tracheophyta</taxon>
        <taxon>Spermatophyta</taxon>
        <taxon>Magnoliopsida</taxon>
        <taxon>eudicotyledons</taxon>
        <taxon>Gunneridae</taxon>
        <taxon>Pentapetalae</taxon>
        <taxon>Caryophyllales</taxon>
        <taxon>Cactineae</taxon>
        <taxon>Cactaceae</taxon>
        <taxon>Cactoideae</taxon>
        <taxon>Echinocereeae</taxon>
        <taxon>Carnegiea</taxon>
    </lineage>
</organism>
<dbReference type="InterPro" id="IPR039920">
    <property type="entry name" value="MMS19"/>
</dbReference>
<comment type="caution">
    <text evidence="3">The sequence shown here is derived from an EMBL/GenBank/DDBJ whole genome shotgun (WGS) entry which is preliminary data.</text>
</comment>
<dbReference type="GO" id="GO:0097361">
    <property type="term" value="C:cytosolic [4Fe-4S] assembly targeting complex"/>
    <property type="evidence" value="ECO:0007669"/>
    <property type="project" value="UniProtKB-UniRule"/>
</dbReference>
<dbReference type="GO" id="GO:0016226">
    <property type="term" value="P:iron-sulfur cluster assembly"/>
    <property type="evidence" value="ECO:0007669"/>
    <property type="project" value="UniProtKB-UniRule"/>
</dbReference>
<evidence type="ECO:0000259" key="2">
    <source>
        <dbReference type="Pfam" id="PF14500"/>
    </source>
</evidence>
<evidence type="ECO:0000313" key="4">
    <source>
        <dbReference type="Proteomes" id="UP001153076"/>
    </source>
</evidence>
<dbReference type="Proteomes" id="UP001153076">
    <property type="component" value="Unassembled WGS sequence"/>
</dbReference>
<dbReference type="AlphaFoldDB" id="A0A9Q1QJ10"/>
<dbReference type="PANTHER" id="PTHR12891:SF0">
    <property type="entry name" value="MMS19 NUCLEOTIDE EXCISION REPAIR PROTEIN HOMOLOG"/>
    <property type="match status" value="1"/>
</dbReference>
<dbReference type="GO" id="GO:0051604">
    <property type="term" value="P:protein maturation"/>
    <property type="evidence" value="ECO:0007669"/>
    <property type="project" value="UniProtKB-UniRule"/>
</dbReference>
<comment type="function">
    <text evidence="1">Key component of the cytosolic iron-sulfur protein assembly (CIA) complex, a multiprotein complex that mediates the incorporation of iron-sulfur cluster into apoproteins specifically involved in DNA metabolism and genomic integrity. In the CIA complex, MMS19 acts as an adapter between early-acting CIA components and a subset of cellular target iron-sulfur proteins.</text>
</comment>
<protein>
    <recommendedName>
        <fullName evidence="1">MMS19 nucleotide excision repair protein</fullName>
    </recommendedName>
</protein>
<accession>A0A9Q1QJ10</accession>
<evidence type="ECO:0000313" key="3">
    <source>
        <dbReference type="EMBL" id="KAJ8443311.1"/>
    </source>
</evidence>
<dbReference type="PANTHER" id="PTHR12891">
    <property type="entry name" value="DNA REPAIR/TRANSCRIPTION PROTEIN MET18/MMS19"/>
    <property type="match status" value="1"/>
</dbReference>
<comment type="subcellular location">
    <subcellularLocation>
        <location evidence="1">Nucleus</location>
    </subcellularLocation>
</comment>
<dbReference type="OrthoDB" id="1695521at2759"/>
<dbReference type="GO" id="GO:0006281">
    <property type="term" value="P:DNA repair"/>
    <property type="evidence" value="ECO:0007669"/>
    <property type="project" value="UniProtKB-UniRule"/>
</dbReference>
<reference evidence="3" key="1">
    <citation type="submission" date="2022-04" db="EMBL/GenBank/DDBJ databases">
        <title>Carnegiea gigantea Genome sequencing and assembly v2.</title>
        <authorList>
            <person name="Copetti D."/>
            <person name="Sanderson M.J."/>
            <person name="Burquez A."/>
            <person name="Wojciechowski M.F."/>
        </authorList>
    </citation>
    <scope>NUCLEOTIDE SEQUENCE</scope>
    <source>
        <strain evidence="3">SGP5-SGP5p</strain>
        <tissue evidence="3">Aerial part</tissue>
    </source>
</reference>
<keyword evidence="1" id="KW-0227">DNA damage</keyword>
<feature type="domain" description="MMS19 N-terminal" evidence="2">
    <location>
        <begin position="57"/>
        <end position="256"/>
    </location>
</feature>
<sequence length="408" mass="45484">MEQRAPLVKHIESFVDSSTSPAQQLLVFHEFSPCRDLSVTGQAENVKAIASLLKNDVREMELYLTTTDHILRARGEVLVHLQVKPLDDATIHTLVEFFTEKLTDWRALRGALVGCLALLRRKSNAGVVTRMDAETLTKSYLENLQVQSLGQQDRKLCFELLECLLDCYPEAAVAQGDHLVYGICEAIEGEKDPYCLMHAFHIVEVLARTFPDPAGPVASIAEDLFDIIGRYFPIHYTYPKSEDLDVSRDDLSRALMLRSLQVGPRICRRRTTFAGHRWATQKPPRRASAPISRLSSLRRETGHELRSWLVKFGCLEWSSEGCLKSGGLWVSGSRRPPLRRLSGEASGLCRSRGWVRRNFLLPAASFGGGFRPPANFPAAGVSPESFLFISSGTISPVLSFGAYPICPK</sequence>
<comment type="similarity">
    <text evidence="1">Belongs to the MET18/MMS19 family.</text>
</comment>
<name>A0A9Q1QJ10_9CARY</name>
<keyword evidence="1" id="KW-0234">DNA repair</keyword>
<proteinExistence type="inferred from homology"/>
<dbReference type="InterPro" id="IPR029240">
    <property type="entry name" value="MMS19_N"/>
</dbReference>
<dbReference type="GO" id="GO:0005634">
    <property type="term" value="C:nucleus"/>
    <property type="evidence" value="ECO:0007669"/>
    <property type="project" value="UniProtKB-SubCell"/>
</dbReference>
<dbReference type="EMBL" id="JAKOGI010000121">
    <property type="protein sequence ID" value="KAJ8443311.1"/>
    <property type="molecule type" value="Genomic_DNA"/>
</dbReference>
<evidence type="ECO:0000256" key="1">
    <source>
        <dbReference type="RuleBase" id="RU367072"/>
    </source>
</evidence>
<keyword evidence="4" id="KW-1185">Reference proteome</keyword>
<dbReference type="Pfam" id="PF14500">
    <property type="entry name" value="MMS19_N"/>
    <property type="match status" value="1"/>
</dbReference>